<dbReference type="InterPro" id="IPR029472">
    <property type="entry name" value="Copia-like_N"/>
</dbReference>
<dbReference type="CDD" id="cd09272">
    <property type="entry name" value="RNase_HI_RT_Ty1"/>
    <property type="match status" value="1"/>
</dbReference>
<dbReference type="InterPro" id="IPR013103">
    <property type="entry name" value="RVT_2"/>
</dbReference>
<dbReference type="SUPFAM" id="SSF56672">
    <property type="entry name" value="DNA/RNA polymerases"/>
    <property type="match status" value="1"/>
</dbReference>
<dbReference type="PANTHER" id="PTHR11439:SF520">
    <property type="entry name" value="CYSTEINE-RICH RLK (RECEPTOR-LIKE PROTEIN KINASE) 8"/>
    <property type="match status" value="1"/>
</dbReference>
<dbReference type="SUPFAM" id="SSF53098">
    <property type="entry name" value="Ribonuclease H-like"/>
    <property type="match status" value="1"/>
</dbReference>
<dbReference type="PANTHER" id="PTHR11439">
    <property type="entry name" value="GAG-POL-RELATED RETROTRANSPOSON"/>
    <property type="match status" value="1"/>
</dbReference>
<dbReference type="PROSITE" id="PS50994">
    <property type="entry name" value="INTEGRASE"/>
    <property type="match status" value="1"/>
</dbReference>
<dbReference type="GO" id="GO:0003676">
    <property type="term" value="F:nucleic acid binding"/>
    <property type="evidence" value="ECO:0007669"/>
    <property type="project" value="InterPro"/>
</dbReference>
<evidence type="ECO:0000259" key="1">
    <source>
        <dbReference type="PROSITE" id="PS50994"/>
    </source>
</evidence>
<feature type="domain" description="Integrase catalytic" evidence="1">
    <location>
        <begin position="349"/>
        <end position="484"/>
    </location>
</feature>
<dbReference type="AlphaFoldDB" id="A0AA88U1B2"/>
<dbReference type="InterPro" id="IPR012337">
    <property type="entry name" value="RNaseH-like_sf"/>
</dbReference>
<dbReference type="InterPro" id="IPR036397">
    <property type="entry name" value="RNaseH_sf"/>
</dbReference>
<gene>
    <name evidence="2" type="ORF">RJ640_010006</name>
</gene>
<evidence type="ECO:0000313" key="3">
    <source>
        <dbReference type="Proteomes" id="UP001187471"/>
    </source>
</evidence>
<dbReference type="InterPro" id="IPR043502">
    <property type="entry name" value="DNA/RNA_pol_sf"/>
</dbReference>
<comment type="caution">
    <text evidence="2">The sequence shown here is derived from an EMBL/GenBank/DDBJ whole genome shotgun (WGS) entry which is preliminary data.</text>
</comment>
<dbReference type="Proteomes" id="UP001187471">
    <property type="component" value="Unassembled WGS sequence"/>
</dbReference>
<dbReference type="Pfam" id="PF07727">
    <property type="entry name" value="RVT_2"/>
    <property type="match status" value="1"/>
</dbReference>
<dbReference type="InterPro" id="IPR057670">
    <property type="entry name" value="SH3_retrovirus"/>
</dbReference>
<protein>
    <recommendedName>
        <fullName evidence="1">Integrase catalytic domain-containing protein</fullName>
    </recommendedName>
</protein>
<dbReference type="Pfam" id="PF14244">
    <property type="entry name" value="Retrotran_gag_3"/>
    <property type="match status" value="1"/>
</dbReference>
<dbReference type="EMBL" id="JAVXUO010003114">
    <property type="protein sequence ID" value="KAK2966585.1"/>
    <property type="molecule type" value="Genomic_DNA"/>
</dbReference>
<dbReference type="Gene3D" id="3.30.420.10">
    <property type="entry name" value="Ribonuclease H-like superfamily/Ribonuclease H"/>
    <property type="match status" value="1"/>
</dbReference>
<proteinExistence type="predicted"/>
<reference evidence="2" key="1">
    <citation type="submission" date="2022-12" db="EMBL/GenBank/DDBJ databases">
        <title>Draft genome assemblies for two species of Escallonia (Escalloniales).</title>
        <authorList>
            <person name="Chanderbali A."/>
            <person name="Dervinis C."/>
            <person name="Anghel I."/>
            <person name="Soltis D."/>
            <person name="Soltis P."/>
            <person name="Zapata F."/>
        </authorList>
    </citation>
    <scope>NUCLEOTIDE SEQUENCE</scope>
    <source>
        <strain evidence="2">UCBG92.1500</strain>
        <tissue evidence="2">Leaf</tissue>
    </source>
</reference>
<name>A0AA88U1B2_9ASTE</name>
<dbReference type="Pfam" id="PF25597">
    <property type="entry name" value="SH3_retrovirus"/>
    <property type="match status" value="1"/>
</dbReference>
<accession>A0AA88U1B2</accession>
<sequence length="943" mass="106193">MAGSGMKEIAKTTIDTSSPYYLHPSDHPGLIFVTHPLSENGDNYFTWRRSFLNALHSKNKAGFVDGTIEKPDDASSDFQAWIQCNAVVLAWLTNALAKELQGNATHAETAREVWQDLEERFTQGIAPRVYELKRAIVLLQQEKASVASYYGKLKSVWGELQGLNPTPICKCGCTCGAAKKMQIMREEEKVFDFLMGLDEAYTTVRSQILSIDPLPNIGRAYAIAAQEEKQRSIAASRTPTIEAAALLTKRSDSQMKGNGSGRRNQFPPCPHCGKTNHSQEYCFKVIGYPSDWRKPGKGNSSRADHKQTNSSNAAFTAKMDGENLLIPGLTPSQQQQLMALLNGQEAPGVDDFSRATWVFLMKHKSETKEYLLQFFNWVHTQFHMDIKALQTDNGLEFSHRDLMRYYSDHGMEHQTSCTDTPQQNGVVERKHRHLLEVASALRFQANLPIFFWGECVLTAAYLINRMPLSTLKDRTPYEILLGKKPTYEHLRNFGCLCYGHVNSKPRDKFAPRAKPGIFVGYPNGQKGYRIYDLESKRIYVSRDVQFLEGIYPYTKSSLGESRQVSNEETDAGNIPLSTDLCTDPVEEPVMESIATEPISPDIEVGCFESDESTPTVENQQAATLPSKRQRQVSRTDSDRICKLKNYLDTKFHIKNLGKLKYFLGIEVARSPAGIFLSQRKYVLDILAECGLTGCKPASFSMEHQHKLSNESGEICKNPEEYRRLVGRLLYLNITRPDISYAVHILSQFMHDPRQPHLDAAYRVLHYLEGSPGQGILLPSNNTLYLQAFCDADWAGCPMTRKSTTGYIIFLGSSPVSWRAKKQTVVSRSSAEAEYRAMATTTREIIWLKQLLQDLQVSCTTPVSLFCDNRATIHIAPNLVFHECTKHIEIDCHFIRQHIQSQTIATKSISSQDQLADIFTKALGHDRFHQLLGKLGISTLHAPT</sequence>
<organism evidence="2 3">
    <name type="scientific">Escallonia rubra</name>
    <dbReference type="NCBI Taxonomy" id="112253"/>
    <lineage>
        <taxon>Eukaryota</taxon>
        <taxon>Viridiplantae</taxon>
        <taxon>Streptophyta</taxon>
        <taxon>Embryophyta</taxon>
        <taxon>Tracheophyta</taxon>
        <taxon>Spermatophyta</taxon>
        <taxon>Magnoliopsida</taxon>
        <taxon>eudicotyledons</taxon>
        <taxon>Gunneridae</taxon>
        <taxon>Pentapetalae</taxon>
        <taxon>asterids</taxon>
        <taxon>campanulids</taxon>
        <taxon>Escalloniales</taxon>
        <taxon>Escalloniaceae</taxon>
        <taxon>Escallonia</taxon>
    </lineage>
</organism>
<keyword evidence="3" id="KW-1185">Reference proteome</keyword>
<dbReference type="InterPro" id="IPR001584">
    <property type="entry name" value="Integrase_cat-core"/>
</dbReference>
<dbReference type="GO" id="GO:0015074">
    <property type="term" value="P:DNA integration"/>
    <property type="evidence" value="ECO:0007669"/>
    <property type="project" value="InterPro"/>
</dbReference>
<evidence type="ECO:0000313" key="2">
    <source>
        <dbReference type="EMBL" id="KAK2966585.1"/>
    </source>
</evidence>